<accession>A0A6V7R3I9</accession>
<evidence type="ECO:0000256" key="1">
    <source>
        <dbReference type="ARBA" id="ARBA00004651"/>
    </source>
</evidence>
<dbReference type="Proteomes" id="UP000589351">
    <property type="component" value="Unassembled WGS sequence"/>
</dbReference>
<name>A0A6V7R3I9_9STAP</name>
<feature type="transmembrane region" description="Helical" evidence="6">
    <location>
        <begin position="69"/>
        <end position="89"/>
    </location>
</feature>
<evidence type="ECO:0000256" key="3">
    <source>
        <dbReference type="ARBA" id="ARBA00022692"/>
    </source>
</evidence>
<protein>
    <submittedName>
        <fullName evidence="7">Arginine exporter protein ArgO</fullName>
    </submittedName>
</protein>
<dbReference type="InterPro" id="IPR001123">
    <property type="entry name" value="LeuE-type"/>
</dbReference>
<gene>
    <name evidence="7" type="primary">argO_1</name>
    <name evidence="7" type="ORF">JEODO184_00268</name>
</gene>
<keyword evidence="4 6" id="KW-1133">Transmembrane helix</keyword>
<comment type="caution">
    <text evidence="7">The sequence shown here is derived from an EMBL/GenBank/DDBJ whole genome shotgun (WGS) entry which is preliminary data.</text>
</comment>
<organism evidence="7 8">
    <name type="scientific">Jeotgalicoccus meleagridis</name>
    <dbReference type="NCBI Taxonomy" id="2759181"/>
    <lineage>
        <taxon>Bacteria</taxon>
        <taxon>Bacillati</taxon>
        <taxon>Bacillota</taxon>
        <taxon>Bacilli</taxon>
        <taxon>Bacillales</taxon>
        <taxon>Staphylococcaceae</taxon>
        <taxon>Jeotgalicoccus</taxon>
    </lineage>
</organism>
<dbReference type="PANTHER" id="PTHR30086:SF20">
    <property type="entry name" value="ARGININE EXPORTER PROTEIN ARGO-RELATED"/>
    <property type="match status" value="1"/>
</dbReference>
<keyword evidence="3 6" id="KW-0812">Transmembrane</keyword>
<dbReference type="AlphaFoldDB" id="A0A6V7R3I9"/>
<sequence length="127" mass="14102">MEAVIHGVILAIGLILPLGVQNVFLFTQGATQPKLRNALPATITAALCDTLLILLAIFGLSLIILQFEWLRIGIMTIGILFLIYIWGILSGNLHQLPLPKAKPCLLKSKFCSQCPFPYSIHMQYWTL</sequence>
<evidence type="ECO:0000256" key="6">
    <source>
        <dbReference type="SAM" id="Phobius"/>
    </source>
</evidence>
<proteinExistence type="predicted"/>
<evidence type="ECO:0000256" key="4">
    <source>
        <dbReference type="ARBA" id="ARBA00022989"/>
    </source>
</evidence>
<keyword evidence="8" id="KW-1185">Reference proteome</keyword>
<dbReference type="GO" id="GO:0015171">
    <property type="term" value="F:amino acid transmembrane transporter activity"/>
    <property type="evidence" value="ECO:0007669"/>
    <property type="project" value="TreeGrafter"/>
</dbReference>
<dbReference type="EMBL" id="CAJEWD010000003">
    <property type="protein sequence ID" value="CAD2071492.1"/>
    <property type="molecule type" value="Genomic_DNA"/>
</dbReference>
<reference evidence="7 8" key="1">
    <citation type="submission" date="2020-07" db="EMBL/GenBank/DDBJ databases">
        <authorList>
            <person name="Criscuolo A."/>
        </authorList>
    </citation>
    <scope>NUCLEOTIDE SEQUENCE [LARGE SCALE GENOMIC DNA]</scope>
    <source>
        <strain evidence="7">CIP111649</strain>
    </source>
</reference>
<evidence type="ECO:0000256" key="5">
    <source>
        <dbReference type="ARBA" id="ARBA00023136"/>
    </source>
</evidence>
<comment type="subcellular location">
    <subcellularLocation>
        <location evidence="1">Cell membrane</location>
        <topology evidence="1">Multi-pass membrane protein</topology>
    </subcellularLocation>
</comment>
<evidence type="ECO:0000313" key="7">
    <source>
        <dbReference type="EMBL" id="CAD2071492.1"/>
    </source>
</evidence>
<evidence type="ECO:0000313" key="8">
    <source>
        <dbReference type="Proteomes" id="UP000589351"/>
    </source>
</evidence>
<dbReference type="Pfam" id="PF01810">
    <property type="entry name" value="LysE"/>
    <property type="match status" value="1"/>
</dbReference>
<feature type="transmembrane region" description="Helical" evidence="6">
    <location>
        <begin position="6"/>
        <end position="26"/>
    </location>
</feature>
<dbReference type="PANTHER" id="PTHR30086">
    <property type="entry name" value="ARGININE EXPORTER PROTEIN ARGO"/>
    <property type="match status" value="1"/>
</dbReference>
<evidence type="ECO:0000256" key="2">
    <source>
        <dbReference type="ARBA" id="ARBA00022475"/>
    </source>
</evidence>
<keyword evidence="2" id="KW-1003">Cell membrane</keyword>
<feature type="transmembrane region" description="Helical" evidence="6">
    <location>
        <begin position="38"/>
        <end position="63"/>
    </location>
</feature>
<keyword evidence="5 6" id="KW-0472">Membrane</keyword>
<dbReference type="GO" id="GO:0005886">
    <property type="term" value="C:plasma membrane"/>
    <property type="evidence" value="ECO:0007669"/>
    <property type="project" value="UniProtKB-SubCell"/>
</dbReference>